<protein>
    <submittedName>
        <fullName evidence="2">HDOD domain-containing protein</fullName>
    </submittedName>
</protein>
<dbReference type="EMBL" id="QZKU01000117">
    <property type="protein sequence ID" value="RJP17225.1"/>
    <property type="molecule type" value="Genomic_DNA"/>
</dbReference>
<dbReference type="SMART" id="SM00471">
    <property type="entry name" value="HDc"/>
    <property type="match status" value="1"/>
</dbReference>
<dbReference type="InterPro" id="IPR003607">
    <property type="entry name" value="HD/PDEase_dom"/>
</dbReference>
<name>A0A3A4NER2_ABYX5</name>
<comment type="caution">
    <text evidence="2">The sequence shown here is derived from an EMBL/GenBank/DDBJ whole genome shotgun (WGS) entry which is preliminary data.</text>
</comment>
<dbReference type="SUPFAM" id="SSF109604">
    <property type="entry name" value="HD-domain/PDEase-like"/>
    <property type="match status" value="1"/>
</dbReference>
<feature type="domain" description="HDOD" evidence="1">
    <location>
        <begin position="35"/>
        <end position="231"/>
    </location>
</feature>
<dbReference type="PANTHER" id="PTHR33525:SF3">
    <property type="entry name" value="RIBONUCLEASE Y"/>
    <property type="match status" value="1"/>
</dbReference>
<dbReference type="PANTHER" id="PTHR33525">
    <property type="match status" value="1"/>
</dbReference>
<dbReference type="InterPro" id="IPR006675">
    <property type="entry name" value="HDIG_dom"/>
</dbReference>
<dbReference type="Proteomes" id="UP000265882">
    <property type="component" value="Unassembled WGS sequence"/>
</dbReference>
<sequence length="317" mass="35679">MRAEIGRISRGKLVREMATQRVKKIRQEVSQIGALPTLPEIPMKILRLVADEESSMKDIAKIIETDPSLAANILKVSNSPYYGVRERVGSLKLALAILGLNEIINIVTSISIVRMFPTPKRKSGFNRLKFWRHSFGTACAAQMLARELKFDLEGVEFVAGLIHDIGKLVIDQYFHPKMKEIESVCAKEDLEVNEAEVKVMGVDHALIGSWLADSWHLPGTLVDAIEYHHRPLDVLTLARPSEQPFLTAVVHLADILASEPELNFTESSASSHFFEGNLSWKIILAERPDLDRQSIDELKNKYELYREKVNELVTAVS</sequence>
<dbReference type="PROSITE" id="PS51833">
    <property type="entry name" value="HDOD"/>
    <property type="match status" value="1"/>
</dbReference>
<dbReference type="Gene3D" id="1.10.3210.10">
    <property type="entry name" value="Hypothetical protein af1432"/>
    <property type="match status" value="1"/>
</dbReference>
<dbReference type="CDD" id="cd00077">
    <property type="entry name" value="HDc"/>
    <property type="match status" value="1"/>
</dbReference>
<dbReference type="InterPro" id="IPR052340">
    <property type="entry name" value="RNase_Y/CdgJ"/>
</dbReference>
<dbReference type="AlphaFoldDB" id="A0A3A4NER2"/>
<dbReference type="NCBIfam" id="TIGR00277">
    <property type="entry name" value="HDIG"/>
    <property type="match status" value="1"/>
</dbReference>
<proteinExistence type="predicted"/>
<evidence type="ECO:0000259" key="1">
    <source>
        <dbReference type="PROSITE" id="PS51833"/>
    </source>
</evidence>
<evidence type="ECO:0000313" key="3">
    <source>
        <dbReference type="Proteomes" id="UP000265882"/>
    </source>
</evidence>
<gene>
    <name evidence="2" type="ORF">C4520_17130</name>
</gene>
<accession>A0A3A4NER2</accession>
<reference evidence="2 3" key="1">
    <citation type="journal article" date="2017" name="ISME J.">
        <title>Energy and carbon metabolisms in a deep terrestrial subsurface fluid microbial community.</title>
        <authorList>
            <person name="Momper L."/>
            <person name="Jungbluth S.P."/>
            <person name="Lee M.D."/>
            <person name="Amend J.P."/>
        </authorList>
    </citation>
    <scope>NUCLEOTIDE SEQUENCE [LARGE SCALE GENOMIC DNA]</scope>
    <source>
        <strain evidence="2">SURF_5</strain>
    </source>
</reference>
<organism evidence="2 3">
    <name type="scientific">Abyssobacteria bacterium (strain SURF_5)</name>
    <dbReference type="NCBI Taxonomy" id="2093360"/>
    <lineage>
        <taxon>Bacteria</taxon>
        <taxon>Pseudomonadati</taxon>
        <taxon>Candidatus Hydrogenedentota</taxon>
        <taxon>Candidatus Abyssobacteria</taxon>
    </lineage>
</organism>
<evidence type="ECO:0000313" key="2">
    <source>
        <dbReference type="EMBL" id="RJP17225.1"/>
    </source>
</evidence>
<dbReference type="InterPro" id="IPR013976">
    <property type="entry name" value="HDOD"/>
</dbReference>
<dbReference type="Pfam" id="PF08668">
    <property type="entry name" value="HDOD"/>
    <property type="match status" value="1"/>
</dbReference>